<dbReference type="InterPro" id="IPR001304">
    <property type="entry name" value="C-type_lectin-like"/>
</dbReference>
<reference evidence="4 5" key="1">
    <citation type="submission" date="2024-08" db="EMBL/GenBank/DDBJ databases">
        <authorList>
            <person name="Cucini C."/>
            <person name="Frati F."/>
        </authorList>
    </citation>
    <scope>NUCLEOTIDE SEQUENCE [LARGE SCALE GENOMIC DNA]</scope>
</reference>
<protein>
    <recommendedName>
        <fullName evidence="3">C-type lectin domain-containing protein</fullName>
    </recommendedName>
</protein>
<dbReference type="CDD" id="cd00037">
    <property type="entry name" value="CLECT"/>
    <property type="match status" value="1"/>
</dbReference>
<organism evidence="4 5">
    <name type="scientific">Orchesella dallaii</name>
    <dbReference type="NCBI Taxonomy" id="48710"/>
    <lineage>
        <taxon>Eukaryota</taxon>
        <taxon>Metazoa</taxon>
        <taxon>Ecdysozoa</taxon>
        <taxon>Arthropoda</taxon>
        <taxon>Hexapoda</taxon>
        <taxon>Collembola</taxon>
        <taxon>Entomobryomorpha</taxon>
        <taxon>Entomobryoidea</taxon>
        <taxon>Orchesellidae</taxon>
        <taxon>Orchesellinae</taxon>
        <taxon>Orchesella</taxon>
    </lineage>
</organism>
<proteinExistence type="predicted"/>
<evidence type="ECO:0000313" key="4">
    <source>
        <dbReference type="EMBL" id="CAL8089669.1"/>
    </source>
</evidence>
<feature type="compositionally biased region" description="Low complexity" evidence="1">
    <location>
        <begin position="115"/>
        <end position="126"/>
    </location>
</feature>
<dbReference type="Proteomes" id="UP001642540">
    <property type="component" value="Unassembled WGS sequence"/>
</dbReference>
<evidence type="ECO:0000256" key="1">
    <source>
        <dbReference type="SAM" id="MobiDB-lite"/>
    </source>
</evidence>
<gene>
    <name evidence="4" type="ORF">ODALV1_LOCUS7442</name>
</gene>
<keyword evidence="5" id="KW-1185">Reference proteome</keyword>
<dbReference type="SMART" id="SM00034">
    <property type="entry name" value="CLECT"/>
    <property type="match status" value="1"/>
</dbReference>
<feature type="chain" id="PRO_5045040551" description="C-type lectin domain-containing protein" evidence="2">
    <location>
        <begin position="27"/>
        <end position="349"/>
    </location>
</feature>
<evidence type="ECO:0000256" key="2">
    <source>
        <dbReference type="SAM" id="SignalP"/>
    </source>
</evidence>
<sequence length="349" mass="39727">MKFHEIIFSVSITLYFVIFLCKSSAALNHTVPEPKVLNFFAEEDKDLESRAGNKTQKVLTRPLNPQTTTTTQNPYYLYPQSGGFIGDSFGQHSGLHPNVQQPPPNNGMHHYGMPQHQQQQQSQSQQANKVSSEIPAIYIQLIEAIEKLVARMDKIDNRLRTAENILYHMTNKKPEVPEQGSCPNNFKKVDGVRGKCFQVSSFTQNPEIYDWKSAENQCTKSGGRLVEMLNYDDFLRVSQFLIKYNIASNSATSDYWIGGINPGLIWIWAESGQPVDMNKRFWNDNDNGSALPGCLKLSYSHRLNTYFFKHSPCGHSQNYICEILDNTVSRALARFEEQLWAENETADAE</sequence>
<feature type="signal peptide" evidence="2">
    <location>
        <begin position="1"/>
        <end position="26"/>
    </location>
</feature>
<dbReference type="SUPFAM" id="SSF56436">
    <property type="entry name" value="C-type lectin-like"/>
    <property type="match status" value="1"/>
</dbReference>
<dbReference type="InterPro" id="IPR016187">
    <property type="entry name" value="CTDL_fold"/>
</dbReference>
<comment type="caution">
    <text evidence="4">The sequence shown here is derived from an EMBL/GenBank/DDBJ whole genome shotgun (WGS) entry which is preliminary data.</text>
</comment>
<dbReference type="InterPro" id="IPR016186">
    <property type="entry name" value="C-type_lectin-like/link_sf"/>
</dbReference>
<accession>A0ABP1QBN2</accession>
<keyword evidence="2" id="KW-0732">Signal</keyword>
<dbReference type="EMBL" id="CAXLJM020000023">
    <property type="protein sequence ID" value="CAL8089669.1"/>
    <property type="molecule type" value="Genomic_DNA"/>
</dbReference>
<evidence type="ECO:0000259" key="3">
    <source>
        <dbReference type="PROSITE" id="PS50041"/>
    </source>
</evidence>
<name>A0ABP1QBN2_9HEXA</name>
<dbReference type="Gene3D" id="3.10.100.10">
    <property type="entry name" value="Mannose-Binding Protein A, subunit A"/>
    <property type="match status" value="1"/>
</dbReference>
<evidence type="ECO:0000313" key="5">
    <source>
        <dbReference type="Proteomes" id="UP001642540"/>
    </source>
</evidence>
<dbReference type="Pfam" id="PF00059">
    <property type="entry name" value="Lectin_C"/>
    <property type="match status" value="1"/>
</dbReference>
<feature type="region of interest" description="Disordered" evidence="1">
    <location>
        <begin position="89"/>
        <end position="129"/>
    </location>
</feature>
<feature type="domain" description="C-type lectin" evidence="3">
    <location>
        <begin position="192"/>
        <end position="322"/>
    </location>
</feature>
<dbReference type="PROSITE" id="PS50041">
    <property type="entry name" value="C_TYPE_LECTIN_2"/>
    <property type="match status" value="1"/>
</dbReference>